<feature type="non-terminal residue" evidence="1">
    <location>
        <position position="1"/>
    </location>
</feature>
<comment type="caution">
    <text evidence="1">The sequence shown here is derived from an EMBL/GenBank/DDBJ whole genome shotgun (WGS) entry which is preliminary data.</text>
</comment>
<accession>A0A3R7AN45</accession>
<dbReference type="VEuPathDB" id="FungiDB:H257_01909"/>
<dbReference type="PANTHER" id="PTHR43480:SF1">
    <property type="entry name" value="ACYL-[ACYL-CARRIER-PROTEIN]--UDP-N-ACETYLGLUCOSAMINE O-ACYLTRANSFERASE, MITOCHONDRIAL-RELATED"/>
    <property type="match status" value="1"/>
</dbReference>
<protein>
    <recommendedName>
        <fullName evidence="3">Dynactin subunit 6</fullName>
    </recommendedName>
</protein>
<sequence>VDPSHGRRPSRRQAGRRGSNWAVLRRWPWYVIIQWPQLTRLTFATGCTDVSLHANVVLKSHVVVEGVTTIGENTTLFPFGCIGGPPQDKKHVVGEHSALVIGKNCLIREHVTINCGTSLDAGTTRVGDACW</sequence>
<evidence type="ECO:0000313" key="1">
    <source>
        <dbReference type="EMBL" id="RHY83917.1"/>
    </source>
</evidence>
<name>A0A3R7AN45_APHAT</name>
<proteinExistence type="predicted"/>
<dbReference type="Gene3D" id="2.160.10.10">
    <property type="entry name" value="Hexapeptide repeat proteins"/>
    <property type="match status" value="1"/>
</dbReference>
<dbReference type="InterPro" id="IPR010137">
    <property type="entry name" value="Lipid_A_LpxA"/>
</dbReference>
<dbReference type="EMBL" id="QUTF01025182">
    <property type="protein sequence ID" value="RHY83917.1"/>
    <property type="molecule type" value="Genomic_DNA"/>
</dbReference>
<gene>
    <name evidence="1" type="ORF">DYB26_006047</name>
</gene>
<dbReference type="GO" id="GO:0008780">
    <property type="term" value="F:acyl-[acyl-carrier-protein]-UDP-N-acetylglucosamine O-acyltransferase activity"/>
    <property type="evidence" value="ECO:0007669"/>
    <property type="project" value="InterPro"/>
</dbReference>
<evidence type="ECO:0008006" key="3">
    <source>
        <dbReference type="Google" id="ProtNLM"/>
    </source>
</evidence>
<organism evidence="1 2">
    <name type="scientific">Aphanomyces astaci</name>
    <name type="common">Crayfish plague agent</name>
    <dbReference type="NCBI Taxonomy" id="112090"/>
    <lineage>
        <taxon>Eukaryota</taxon>
        <taxon>Sar</taxon>
        <taxon>Stramenopiles</taxon>
        <taxon>Oomycota</taxon>
        <taxon>Saprolegniomycetes</taxon>
        <taxon>Saprolegniales</taxon>
        <taxon>Verrucalvaceae</taxon>
        <taxon>Aphanomyces</taxon>
    </lineage>
</organism>
<reference evidence="1 2" key="1">
    <citation type="submission" date="2018-08" db="EMBL/GenBank/DDBJ databases">
        <title>Aphanomyces genome sequencing and annotation.</title>
        <authorList>
            <person name="Minardi D."/>
            <person name="Oidtmann B."/>
            <person name="Van Der Giezen M."/>
            <person name="Studholme D.J."/>
        </authorList>
    </citation>
    <scope>NUCLEOTIDE SEQUENCE [LARGE SCALE GENOMIC DNA]</scope>
    <source>
        <strain evidence="1 2">FDL457</strain>
    </source>
</reference>
<dbReference type="PANTHER" id="PTHR43480">
    <property type="entry name" value="ACYL-[ACYL-CARRIER-PROTEIN]--UDP-N-ACETYLGLUCOSAMINE O-ACYLTRANSFERASE"/>
    <property type="match status" value="1"/>
</dbReference>
<dbReference type="SUPFAM" id="SSF51161">
    <property type="entry name" value="Trimeric LpxA-like enzymes"/>
    <property type="match status" value="1"/>
</dbReference>
<dbReference type="AlphaFoldDB" id="A0A3R7AN45"/>
<dbReference type="Proteomes" id="UP000286510">
    <property type="component" value="Unassembled WGS sequence"/>
</dbReference>
<evidence type="ECO:0000313" key="2">
    <source>
        <dbReference type="Proteomes" id="UP000286510"/>
    </source>
</evidence>
<dbReference type="InterPro" id="IPR011004">
    <property type="entry name" value="Trimer_LpxA-like_sf"/>
</dbReference>
<dbReference type="GO" id="GO:0008610">
    <property type="term" value="P:lipid biosynthetic process"/>
    <property type="evidence" value="ECO:0007669"/>
    <property type="project" value="InterPro"/>
</dbReference>
<feature type="non-terminal residue" evidence="1">
    <location>
        <position position="131"/>
    </location>
</feature>